<reference evidence="8 9" key="1">
    <citation type="submission" date="2020-08" db="EMBL/GenBank/DDBJ databases">
        <title>A Genomic Blueprint of the Chicken Gut Microbiome.</title>
        <authorList>
            <person name="Gilroy R."/>
            <person name="Ravi A."/>
            <person name="Getino M."/>
            <person name="Pursley I."/>
            <person name="Horton D.L."/>
            <person name="Alikhan N.-F."/>
            <person name="Baker D."/>
            <person name="Gharbi K."/>
            <person name="Hall N."/>
            <person name="Watson M."/>
            <person name="Adriaenssens E.M."/>
            <person name="Foster-Nyarko E."/>
            <person name="Jarju S."/>
            <person name="Secka A."/>
            <person name="Antonio M."/>
            <person name="Oren A."/>
            <person name="Chaudhuri R."/>
            <person name="La Ragione R.M."/>
            <person name="Hildebrand F."/>
            <person name="Pallen M.J."/>
        </authorList>
    </citation>
    <scope>NUCLEOTIDE SEQUENCE [LARGE SCALE GENOMIC DNA]</scope>
    <source>
        <strain evidence="8 9">Sa2CUA2</strain>
    </source>
</reference>
<feature type="transmembrane region" description="Helical" evidence="7">
    <location>
        <begin position="69"/>
        <end position="89"/>
    </location>
</feature>
<feature type="transmembrane region" description="Helical" evidence="7">
    <location>
        <begin position="35"/>
        <end position="57"/>
    </location>
</feature>
<keyword evidence="9" id="KW-1185">Reference proteome</keyword>
<organism evidence="8 9">
    <name type="scientific">Serpens gallinarum</name>
    <dbReference type="NCBI Taxonomy" id="2763075"/>
    <lineage>
        <taxon>Bacteria</taxon>
        <taxon>Pseudomonadati</taxon>
        <taxon>Pseudomonadota</taxon>
        <taxon>Gammaproteobacteria</taxon>
        <taxon>Pseudomonadales</taxon>
        <taxon>Pseudomonadaceae</taxon>
        <taxon>Pseudomonas</taxon>
    </lineage>
</organism>
<evidence type="ECO:0000256" key="2">
    <source>
        <dbReference type="ARBA" id="ARBA00022475"/>
    </source>
</evidence>
<comment type="caution">
    <text evidence="8">The sequence shown here is derived from an EMBL/GenBank/DDBJ whole genome shotgun (WGS) entry which is preliminary data.</text>
</comment>
<evidence type="ECO:0000256" key="1">
    <source>
        <dbReference type="ARBA" id="ARBA00004651"/>
    </source>
</evidence>
<evidence type="ECO:0000313" key="8">
    <source>
        <dbReference type="EMBL" id="MBD7975909.1"/>
    </source>
</evidence>
<dbReference type="InterPro" id="IPR045324">
    <property type="entry name" value="Small_multidrug_res"/>
</dbReference>
<dbReference type="InterPro" id="IPR000390">
    <property type="entry name" value="Small_drug/metabolite_transptr"/>
</dbReference>
<dbReference type="PANTHER" id="PTHR30561:SF9">
    <property type="entry name" value="4-AMINO-4-DEOXY-L-ARABINOSE-PHOSPHOUNDECAPRENOL FLIPPASE SUBUNIT ARNF-RELATED"/>
    <property type="match status" value="1"/>
</dbReference>
<keyword evidence="4 7" id="KW-1133">Transmembrane helix</keyword>
<dbReference type="Gene3D" id="1.10.3730.20">
    <property type="match status" value="1"/>
</dbReference>
<protein>
    <submittedName>
        <fullName evidence="8">Uncharacterized protein</fullName>
    </submittedName>
</protein>
<evidence type="ECO:0000256" key="7">
    <source>
        <dbReference type="SAM" id="Phobius"/>
    </source>
</evidence>
<evidence type="ECO:0000313" key="9">
    <source>
        <dbReference type="Proteomes" id="UP000611945"/>
    </source>
</evidence>
<evidence type="ECO:0000256" key="6">
    <source>
        <dbReference type="RuleBase" id="RU003942"/>
    </source>
</evidence>
<keyword evidence="2" id="KW-1003">Cell membrane</keyword>
<name>A0ABR8TJG1_9PSED</name>
<dbReference type="SUPFAM" id="SSF103481">
    <property type="entry name" value="Multidrug resistance efflux transporter EmrE"/>
    <property type="match status" value="1"/>
</dbReference>
<comment type="similarity">
    <text evidence="6">Belongs to the drug/metabolite transporter (DMT) superfamily. Small multidrug resistance (SMR) (TC 2.A.7.1) family.</text>
</comment>
<dbReference type="Proteomes" id="UP000611945">
    <property type="component" value="Unassembled WGS sequence"/>
</dbReference>
<dbReference type="EMBL" id="JACSQG010000001">
    <property type="protein sequence ID" value="MBD7975909.1"/>
    <property type="molecule type" value="Genomic_DNA"/>
</dbReference>
<keyword evidence="3 6" id="KW-0812">Transmembrane</keyword>
<evidence type="ECO:0000256" key="5">
    <source>
        <dbReference type="ARBA" id="ARBA00023136"/>
    </source>
</evidence>
<feature type="transmembrane region" description="Helical" evidence="7">
    <location>
        <begin position="95"/>
        <end position="116"/>
    </location>
</feature>
<gene>
    <name evidence="8" type="ORF">H9642_01760</name>
</gene>
<dbReference type="Pfam" id="PF00893">
    <property type="entry name" value="Multi_Drug_Res"/>
    <property type="match status" value="1"/>
</dbReference>
<comment type="subcellular location">
    <subcellularLocation>
        <location evidence="1 6">Cell membrane</location>
        <topology evidence="1 6">Multi-pass membrane protein</topology>
    </subcellularLocation>
</comment>
<evidence type="ECO:0000256" key="3">
    <source>
        <dbReference type="ARBA" id="ARBA00022692"/>
    </source>
</evidence>
<sequence>MSPLSITLLIMAIIANALASILLKKFSTQGDASHLSMSTLLHLGGSVFFYGLAFLVYAALLKTLPVSKAYTLMTFGAQTALIVCGIFFFDEKYSMTAWIGLGLVVVGLLLVSKGALQ</sequence>
<dbReference type="InterPro" id="IPR037185">
    <property type="entry name" value="EmrE-like"/>
</dbReference>
<dbReference type="PANTHER" id="PTHR30561">
    <property type="entry name" value="SMR FAMILY PROTON-DEPENDENT DRUG EFFLUX TRANSPORTER SUGE"/>
    <property type="match status" value="1"/>
</dbReference>
<keyword evidence="5 7" id="KW-0472">Membrane</keyword>
<dbReference type="RefSeq" id="WP_251834693.1">
    <property type="nucleotide sequence ID" value="NZ_JACSQG010000001.1"/>
</dbReference>
<evidence type="ECO:0000256" key="4">
    <source>
        <dbReference type="ARBA" id="ARBA00022989"/>
    </source>
</evidence>
<accession>A0ABR8TJG1</accession>
<proteinExistence type="inferred from homology"/>